<organism evidence="3">
    <name type="scientific">Schistocephalus solidus</name>
    <name type="common">Tapeworm</name>
    <dbReference type="NCBI Taxonomy" id="70667"/>
    <lineage>
        <taxon>Eukaryota</taxon>
        <taxon>Metazoa</taxon>
        <taxon>Spiralia</taxon>
        <taxon>Lophotrochozoa</taxon>
        <taxon>Platyhelminthes</taxon>
        <taxon>Cestoda</taxon>
        <taxon>Eucestoda</taxon>
        <taxon>Diphyllobothriidea</taxon>
        <taxon>Diphyllobothriidae</taxon>
        <taxon>Schistocephalus</taxon>
    </lineage>
</organism>
<gene>
    <name evidence="1" type="ORF">SSLN_LOCUS485</name>
</gene>
<reference evidence="1 2" key="2">
    <citation type="submission" date="2018-11" db="EMBL/GenBank/DDBJ databases">
        <authorList>
            <consortium name="Pathogen Informatics"/>
        </authorList>
    </citation>
    <scope>NUCLEOTIDE SEQUENCE [LARGE SCALE GENOMIC DNA]</scope>
    <source>
        <strain evidence="1 2">NST_G2</strain>
    </source>
</reference>
<dbReference type="EMBL" id="UYSU01000362">
    <property type="protein sequence ID" value="VDL85681.1"/>
    <property type="molecule type" value="Genomic_DNA"/>
</dbReference>
<dbReference type="Proteomes" id="UP000275846">
    <property type="component" value="Unassembled WGS sequence"/>
</dbReference>
<reference evidence="3" key="1">
    <citation type="submission" date="2016-06" db="UniProtKB">
        <authorList>
            <consortium name="WormBaseParasite"/>
        </authorList>
    </citation>
    <scope>IDENTIFICATION</scope>
</reference>
<keyword evidence="2" id="KW-1185">Reference proteome</keyword>
<evidence type="ECO:0000313" key="2">
    <source>
        <dbReference type="Proteomes" id="UP000275846"/>
    </source>
</evidence>
<proteinExistence type="predicted"/>
<dbReference type="AlphaFoldDB" id="A0A183S8D7"/>
<sequence>MQDAWMTRKTEELQGFTDRNEGMNFFAATKAVYGPPLKGVAPLLNADVTTWLTEKSQMVKRWVRHLRRALNCSSGISDNFID</sequence>
<name>A0A183S8D7_SCHSO</name>
<dbReference type="OrthoDB" id="425681at2759"/>
<dbReference type="WBParaSite" id="SSLN_0000050801-mRNA-1">
    <property type="protein sequence ID" value="SSLN_0000050801-mRNA-1"/>
    <property type="gene ID" value="SSLN_0000050801"/>
</dbReference>
<evidence type="ECO:0000313" key="1">
    <source>
        <dbReference type="EMBL" id="VDL85681.1"/>
    </source>
</evidence>
<evidence type="ECO:0000313" key="3">
    <source>
        <dbReference type="WBParaSite" id="SSLN_0000050801-mRNA-1"/>
    </source>
</evidence>
<accession>A0A183S8D7</accession>
<protein>
    <submittedName>
        <fullName evidence="1 3">Uncharacterized protein</fullName>
    </submittedName>
</protein>